<dbReference type="Proteomes" id="UP001626550">
    <property type="component" value="Unassembled WGS sequence"/>
</dbReference>
<keyword evidence="1" id="KW-0732">Signal</keyword>
<feature type="signal peptide" evidence="1">
    <location>
        <begin position="1"/>
        <end position="19"/>
    </location>
</feature>
<gene>
    <name evidence="2" type="ORF">Ciccas_013406</name>
</gene>
<name>A0ABD2PN04_9PLAT</name>
<proteinExistence type="predicted"/>
<feature type="chain" id="PRO_5044762839" evidence="1">
    <location>
        <begin position="20"/>
        <end position="134"/>
    </location>
</feature>
<organism evidence="2 3">
    <name type="scientific">Cichlidogyrus casuarinus</name>
    <dbReference type="NCBI Taxonomy" id="1844966"/>
    <lineage>
        <taxon>Eukaryota</taxon>
        <taxon>Metazoa</taxon>
        <taxon>Spiralia</taxon>
        <taxon>Lophotrochozoa</taxon>
        <taxon>Platyhelminthes</taxon>
        <taxon>Monogenea</taxon>
        <taxon>Monopisthocotylea</taxon>
        <taxon>Dactylogyridea</taxon>
        <taxon>Ancyrocephalidae</taxon>
        <taxon>Cichlidogyrus</taxon>
    </lineage>
</organism>
<reference evidence="2 3" key="1">
    <citation type="submission" date="2024-11" db="EMBL/GenBank/DDBJ databases">
        <title>Adaptive evolution of stress response genes in parasites aligns with host niche diversity.</title>
        <authorList>
            <person name="Hahn C."/>
            <person name="Resl P."/>
        </authorList>
    </citation>
    <scope>NUCLEOTIDE SEQUENCE [LARGE SCALE GENOMIC DNA]</scope>
    <source>
        <strain evidence="2">EGGRZ-B1_66</strain>
        <tissue evidence="2">Body</tissue>
    </source>
</reference>
<accession>A0ABD2PN04</accession>
<sequence length="134" mass="15073">MVAFLRIVSCYMLFIVASPGEDTCRFDDSGMKTFNFGLLFNEFNFELKVGGESEIGILDSRIDFMQVEIEGLGSKVKASPHYVAGEKGFHDHEIPGHRFTKNGYFRTLHAEYTFSPTGIKLPSIAIGRSARLLW</sequence>
<evidence type="ECO:0000313" key="2">
    <source>
        <dbReference type="EMBL" id="KAL3308067.1"/>
    </source>
</evidence>
<dbReference type="AlphaFoldDB" id="A0ABD2PN04"/>
<evidence type="ECO:0000256" key="1">
    <source>
        <dbReference type="SAM" id="SignalP"/>
    </source>
</evidence>
<comment type="caution">
    <text evidence="2">The sequence shown here is derived from an EMBL/GenBank/DDBJ whole genome shotgun (WGS) entry which is preliminary data.</text>
</comment>
<dbReference type="EMBL" id="JBJKFK010005932">
    <property type="protein sequence ID" value="KAL3308067.1"/>
    <property type="molecule type" value="Genomic_DNA"/>
</dbReference>
<evidence type="ECO:0000313" key="3">
    <source>
        <dbReference type="Proteomes" id="UP001626550"/>
    </source>
</evidence>
<keyword evidence="3" id="KW-1185">Reference proteome</keyword>
<protein>
    <submittedName>
        <fullName evidence="2">Uncharacterized protein</fullName>
    </submittedName>
</protein>